<dbReference type="EMBL" id="FOOQ01000003">
    <property type="protein sequence ID" value="SFG71506.1"/>
    <property type="molecule type" value="Genomic_DNA"/>
</dbReference>
<dbReference type="RefSeq" id="WP_092893148.1">
    <property type="nucleotide sequence ID" value="NZ_FOOQ01000003.1"/>
</dbReference>
<proteinExistence type="predicted"/>
<gene>
    <name evidence="1" type="ORF">SAMN04488063_2756</name>
</gene>
<dbReference type="AlphaFoldDB" id="A0A1I2U9N2"/>
<sequence length="325" mass="37775">MSGRAAYHEPSSQPGNNRIECIREVEGTELPPSVVELSEEYDRRVGERSEFLWKWIHNLFDAFTLPCVPSESVETVKETKTIFTMFITVLDDLADRPSGGETFEQARRIPYAIDAVDYDAPGVETEVLEFAELLWNQVNDLLTEAPCYNEHRDVFRFDLRQAINTMGYAQVLSKNREMTNLAESRHYGPFNMVMFPYADIDLMWTPRFARTELGKLRSLLLDLQKMARIGNWVTTWERELYEDDYTAGVVVEALERGIISYDDDPETAIEAIQNHEIREQFEAEWQSRYYEALSHNYDIESFDVNELIEGMRTVMEHHLASQGQK</sequence>
<organism evidence="1 2">
    <name type="scientific">Halopelagius inordinatus</name>
    <dbReference type="NCBI Taxonomy" id="553467"/>
    <lineage>
        <taxon>Archaea</taxon>
        <taxon>Methanobacteriati</taxon>
        <taxon>Methanobacteriota</taxon>
        <taxon>Stenosarchaea group</taxon>
        <taxon>Halobacteria</taxon>
        <taxon>Halobacteriales</taxon>
        <taxon>Haloferacaceae</taxon>
    </lineage>
</organism>
<dbReference type="OrthoDB" id="255611at2157"/>
<keyword evidence="2" id="KW-1185">Reference proteome</keyword>
<dbReference type="Proteomes" id="UP000198876">
    <property type="component" value="Unassembled WGS sequence"/>
</dbReference>
<dbReference type="Gene3D" id="1.10.600.10">
    <property type="entry name" value="Farnesyl Diphosphate Synthase"/>
    <property type="match status" value="1"/>
</dbReference>
<dbReference type="STRING" id="553467.SAMN04488063_2756"/>
<protein>
    <submittedName>
        <fullName evidence="1">Uncharacterized protein</fullName>
    </submittedName>
</protein>
<name>A0A1I2U9N2_9EURY</name>
<evidence type="ECO:0000313" key="2">
    <source>
        <dbReference type="Proteomes" id="UP000198876"/>
    </source>
</evidence>
<dbReference type="SUPFAM" id="SSF48576">
    <property type="entry name" value="Terpenoid synthases"/>
    <property type="match status" value="1"/>
</dbReference>
<evidence type="ECO:0000313" key="1">
    <source>
        <dbReference type="EMBL" id="SFG71506.1"/>
    </source>
</evidence>
<dbReference type="InterPro" id="IPR008949">
    <property type="entry name" value="Isoprenoid_synthase_dom_sf"/>
</dbReference>
<reference evidence="2" key="1">
    <citation type="submission" date="2016-10" db="EMBL/GenBank/DDBJ databases">
        <authorList>
            <person name="Varghese N."/>
            <person name="Submissions S."/>
        </authorList>
    </citation>
    <scope>NUCLEOTIDE SEQUENCE [LARGE SCALE GENOMIC DNA]</scope>
    <source>
        <strain evidence="2">CGMCC 1.7739</strain>
    </source>
</reference>
<accession>A0A1I2U9N2</accession>